<keyword evidence="2" id="KW-1185">Reference proteome</keyword>
<dbReference type="EMBL" id="JAEUGD010000067">
    <property type="protein sequence ID" value="MBL6449591.1"/>
    <property type="molecule type" value="Genomic_DNA"/>
</dbReference>
<reference evidence="1" key="1">
    <citation type="submission" date="2021-01" db="EMBL/GenBank/DDBJ databases">
        <title>Fulvivirga kasyanovii gen. nov., sp nov., a novel member of the phylum Bacteroidetes isolated from seawater in a mussel farm.</title>
        <authorList>
            <person name="Zhao L.-H."/>
            <person name="Wang Z.-J."/>
        </authorList>
    </citation>
    <scope>NUCLEOTIDE SEQUENCE</scope>
    <source>
        <strain evidence="1">29W222</strain>
    </source>
</reference>
<evidence type="ECO:0000313" key="1">
    <source>
        <dbReference type="EMBL" id="MBL6449591.1"/>
    </source>
</evidence>
<protein>
    <submittedName>
        <fullName evidence="1">Uncharacterized protein</fullName>
    </submittedName>
</protein>
<name>A0A937G709_9BACT</name>
<dbReference type="Proteomes" id="UP000614216">
    <property type="component" value="Unassembled WGS sequence"/>
</dbReference>
<gene>
    <name evidence="1" type="ORF">JMN32_24990</name>
</gene>
<accession>A0A937G709</accession>
<sequence length="111" mass="12459">MKTPIVKISFVAAFLFAFAFFGNSQLGLANLSDNADLTCVEEMNCEILLTEADIVCTSWSKVGTGSRCTAEYQGQCICYEYYDVERRVCGIPASSWQWEEFRETNHRTAGC</sequence>
<dbReference type="RefSeq" id="WP_202859139.1">
    <property type="nucleotide sequence ID" value="NZ_JAEUGD010000067.1"/>
</dbReference>
<dbReference type="AlphaFoldDB" id="A0A937G709"/>
<comment type="caution">
    <text evidence="1">The sequence shown here is derived from an EMBL/GenBank/DDBJ whole genome shotgun (WGS) entry which is preliminary data.</text>
</comment>
<proteinExistence type="predicted"/>
<organism evidence="1 2">
    <name type="scientific">Fulvivirga marina</name>
    <dbReference type="NCBI Taxonomy" id="2494733"/>
    <lineage>
        <taxon>Bacteria</taxon>
        <taxon>Pseudomonadati</taxon>
        <taxon>Bacteroidota</taxon>
        <taxon>Cytophagia</taxon>
        <taxon>Cytophagales</taxon>
        <taxon>Fulvivirgaceae</taxon>
        <taxon>Fulvivirga</taxon>
    </lineage>
</organism>
<evidence type="ECO:0000313" key="2">
    <source>
        <dbReference type="Proteomes" id="UP000614216"/>
    </source>
</evidence>